<proteinExistence type="predicted"/>
<feature type="compositionally biased region" description="Polar residues" evidence="1">
    <location>
        <begin position="35"/>
        <end position="60"/>
    </location>
</feature>
<evidence type="ECO:0000313" key="2">
    <source>
        <dbReference type="EMBL" id="KAJ5084452.1"/>
    </source>
</evidence>
<dbReference type="RefSeq" id="XP_056507849.1">
    <property type="nucleotide sequence ID" value="XM_056659556.1"/>
</dbReference>
<feature type="region of interest" description="Disordered" evidence="1">
    <location>
        <begin position="142"/>
        <end position="181"/>
    </location>
</feature>
<keyword evidence="3" id="KW-1185">Reference proteome</keyword>
<feature type="compositionally biased region" description="Low complexity" evidence="1">
    <location>
        <begin position="199"/>
        <end position="209"/>
    </location>
</feature>
<dbReference type="OrthoDB" id="4369936at2759"/>
<dbReference type="AlphaFoldDB" id="A0A9W9JXA0"/>
<evidence type="ECO:0000256" key="1">
    <source>
        <dbReference type="SAM" id="MobiDB-lite"/>
    </source>
</evidence>
<dbReference type="Proteomes" id="UP001141434">
    <property type="component" value="Unassembled WGS sequence"/>
</dbReference>
<reference evidence="2" key="2">
    <citation type="journal article" date="2023" name="IMA Fungus">
        <title>Comparative genomic study of the Penicillium genus elucidates a diverse pangenome and 15 lateral gene transfer events.</title>
        <authorList>
            <person name="Petersen C."/>
            <person name="Sorensen T."/>
            <person name="Nielsen M.R."/>
            <person name="Sondergaard T.E."/>
            <person name="Sorensen J.L."/>
            <person name="Fitzpatrick D.A."/>
            <person name="Frisvad J.C."/>
            <person name="Nielsen K.L."/>
        </authorList>
    </citation>
    <scope>NUCLEOTIDE SEQUENCE</scope>
    <source>
        <strain evidence="2">IBT 34128</strain>
    </source>
</reference>
<evidence type="ECO:0000313" key="3">
    <source>
        <dbReference type="Proteomes" id="UP001141434"/>
    </source>
</evidence>
<dbReference type="GeneID" id="81398725"/>
<feature type="compositionally biased region" description="Polar residues" evidence="1">
    <location>
        <begin position="156"/>
        <end position="181"/>
    </location>
</feature>
<gene>
    <name evidence="2" type="ORF">NUU61_009031</name>
</gene>
<dbReference type="EMBL" id="JAPMSZ010000011">
    <property type="protein sequence ID" value="KAJ5084452.1"/>
    <property type="molecule type" value="Genomic_DNA"/>
</dbReference>
<accession>A0A9W9JXA0</accession>
<feature type="compositionally biased region" description="Pro residues" evidence="1">
    <location>
        <begin position="82"/>
        <end position="92"/>
    </location>
</feature>
<feature type="region of interest" description="Disordered" evidence="1">
    <location>
        <begin position="199"/>
        <end position="244"/>
    </location>
</feature>
<comment type="caution">
    <text evidence="2">The sequence shown here is derived from an EMBL/GenBank/DDBJ whole genome shotgun (WGS) entry which is preliminary data.</text>
</comment>
<reference evidence="2" key="1">
    <citation type="submission" date="2022-11" db="EMBL/GenBank/DDBJ databases">
        <authorList>
            <person name="Petersen C."/>
        </authorList>
    </citation>
    <scope>NUCLEOTIDE SEQUENCE</scope>
    <source>
        <strain evidence="2">IBT 34128</strain>
    </source>
</reference>
<feature type="compositionally biased region" description="Low complexity" evidence="1">
    <location>
        <begin position="218"/>
        <end position="233"/>
    </location>
</feature>
<name>A0A9W9JXA0_9EURO</name>
<organism evidence="2 3">
    <name type="scientific">Penicillium alfredii</name>
    <dbReference type="NCBI Taxonomy" id="1506179"/>
    <lineage>
        <taxon>Eukaryota</taxon>
        <taxon>Fungi</taxon>
        <taxon>Dikarya</taxon>
        <taxon>Ascomycota</taxon>
        <taxon>Pezizomycotina</taxon>
        <taxon>Eurotiomycetes</taxon>
        <taxon>Eurotiomycetidae</taxon>
        <taxon>Eurotiales</taxon>
        <taxon>Aspergillaceae</taxon>
        <taxon>Penicillium</taxon>
    </lineage>
</organism>
<protein>
    <submittedName>
        <fullName evidence="2">Uncharacterized protein</fullName>
    </submittedName>
</protein>
<sequence length="283" mass="28522">MSVGRLLELQYRAPSLLKHTAGAAAARNNLAIFQSSPGSTQQHQSSPSKTTKPATKQTILTAGVIGPLSGAKNDEPSQFTPSSPPVAAPAPTQPVAAQSAIAESTAPASAPQSTVTQPVIVYVTQGSPTPYSTTALNSGASIEPLAESPSPDPKSTPASSAQVFTDNTSQPAETPSAEITTIHATSTTSVFVTVSRTVYDTPSSSSSSSSPPPPPPAGTTSSPAPAPKTTAGPEVEVSADADDTGLLSVVPVTPSGFITITETTTVTERVTETDTVTSTVTRG</sequence>
<feature type="region of interest" description="Disordered" evidence="1">
    <location>
        <begin position="35"/>
        <end position="114"/>
    </location>
</feature>